<dbReference type="AlphaFoldDB" id="A0A2N8HE01"/>
<gene>
    <name evidence="2" type="ORF">CXU22_06135</name>
</gene>
<evidence type="ECO:0000313" key="3">
    <source>
        <dbReference type="Proteomes" id="UP000236000"/>
    </source>
</evidence>
<dbReference type="OrthoDB" id="9928364at2"/>
<proteinExistence type="predicted"/>
<comment type="caution">
    <text evidence="2">The sequence shown here is derived from an EMBL/GenBank/DDBJ whole genome shotgun (WGS) entry which is preliminary data.</text>
</comment>
<keyword evidence="1" id="KW-1133">Transmembrane helix</keyword>
<reference evidence="2 3" key="1">
    <citation type="journal article" date="2017" name="BMC Genomics">
        <title>Genome sequencing of 39 Akkermansia muciniphila isolates reveals its population structure, genomic and functional diverisity, and global distribution in mammalian gut microbiotas.</title>
        <authorList>
            <person name="Guo X."/>
            <person name="Li S."/>
            <person name="Zhang J."/>
            <person name="Wu F."/>
            <person name="Li X."/>
            <person name="Wu D."/>
            <person name="Zhang M."/>
            <person name="Ou Z."/>
            <person name="Jie Z."/>
            <person name="Yan Q."/>
            <person name="Li P."/>
            <person name="Yi J."/>
            <person name="Peng Y."/>
        </authorList>
    </citation>
    <scope>NUCLEOTIDE SEQUENCE [LARGE SCALE GENOMIC DNA]</scope>
    <source>
        <strain evidence="2 3">GP24</strain>
    </source>
</reference>
<feature type="transmembrane region" description="Helical" evidence="1">
    <location>
        <begin position="16"/>
        <end position="34"/>
    </location>
</feature>
<sequence length="79" mass="9175">MKDKPIKQQWPRSAKITVWVLGILLAGFAVLYYTEPEAPLEVPPLKFDITDELDAKTIEALRQRIRQKGQIQQETLREL</sequence>
<evidence type="ECO:0000256" key="1">
    <source>
        <dbReference type="SAM" id="Phobius"/>
    </source>
</evidence>
<keyword evidence="1" id="KW-0812">Transmembrane</keyword>
<evidence type="ECO:0000313" key="2">
    <source>
        <dbReference type="EMBL" id="PNC18206.1"/>
    </source>
</evidence>
<protein>
    <submittedName>
        <fullName evidence="2">Uncharacterized protein</fullName>
    </submittedName>
</protein>
<dbReference type="EMBL" id="PJKA01000010">
    <property type="protein sequence ID" value="PNC18206.1"/>
    <property type="molecule type" value="Genomic_DNA"/>
</dbReference>
<name>A0A2N8HE01_9BACT</name>
<organism evidence="2 3">
    <name type="scientific">Akkermansia muciniphila</name>
    <dbReference type="NCBI Taxonomy" id="239935"/>
    <lineage>
        <taxon>Bacteria</taxon>
        <taxon>Pseudomonadati</taxon>
        <taxon>Verrucomicrobiota</taxon>
        <taxon>Verrucomicrobiia</taxon>
        <taxon>Verrucomicrobiales</taxon>
        <taxon>Akkermansiaceae</taxon>
        <taxon>Akkermansia</taxon>
    </lineage>
</organism>
<keyword evidence="1" id="KW-0472">Membrane</keyword>
<dbReference type="Proteomes" id="UP000236000">
    <property type="component" value="Unassembled WGS sequence"/>
</dbReference>
<dbReference type="RefSeq" id="WP_102713605.1">
    <property type="nucleotide sequence ID" value="NZ_PJKA01000010.1"/>
</dbReference>
<accession>A0A2N8HE01</accession>